<dbReference type="RefSeq" id="WP_013507084.1">
    <property type="nucleotide sequence ID" value="NC_014836.1"/>
</dbReference>
<dbReference type="EMBL" id="CP002432">
    <property type="protein sequence ID" value="ADU67213.1"/>
    <property type="molecule type" value="Genomic_DNA"/>
</dbReference>
<dbReference type="HOGENOM" id="CLU_055432_2_0_0"/>
<dbReference type="AlphaFoldDB" id="E6W5S8"/>
<dbReference type="KEGG" id="din:Selin_2500"/>
<sequence>MPDSNLQLVEHLKQRGVLKTPALVEAFRAVDRRSFVPEEFFFNAYEDHPLPIGHGQTISQPWTVAFMLERLQPQPGNRVLDIGSGSGWTTALLAHVVGAEGFVQGLELIDALVELGQQNLSLWDFPQAAIDKATPGELGQPGQVFDRILVSAGAASQKAIQQLLPQLACNGNLVIPVAGSIWHLHKGEDGVLQSWEHPGFAFVPLL</sequence>
<comment type="subcellular location">
    <subcellularLocation>
        <location evidence="1">Cytoplasm</location>
    </subcellularLocation>
</comment>
<evidence type="ECO:0000256" key="6">
    <source>
        <dbReference type="ARBA" id="ARBA00022603"/>
    </source>
</evidence>
<dbReference type="PANTHER" id="PTHR11579:SF0">
    <property type="entry name" value="PROTEIN-L-ISOASPARTATE(D-ASPARTATE) O-METHYLTRANSFERASE"/>
    <property type="match status" value="1"/>
</dbReference>
<evidence type="ECO:0000256" key="5">
    <source>
        <dbReference type="ARBA" id="ARBA00022490"/>
    </source>
</evidence>
<evidence type="ECO:0000256" key="7">
    <source>
        <dbReference type="ARBA" id="ARBA00022679"/>
    </source>
</evidence>
<name>E6W5S8_DESIS</name>
<protein>
    <recommendedName>
        <fullName evidence="4">Protein-L-isoaspartate O-methyltransferase</fullName>
        <ecNumber evidence="3">2.1.1.77</ecNumber>
    </recommendedName>
    <alternativeName>
        <fullName evidence="11">L-isoaspartyl protein carboxyl methyltransferase</fullName>
    </alternativeName>
    <alternativeName>
        <fullName evidence="9">Protein L-isoaspartyl methyltransferase</fullName>
    </alternativeName>
    <alternativeName>
        <fullName evidence="10">Protein-beta-aspartate methyltransferase</fullName>
    </alternativeName>
</protein>
<evidence type="ECO:0000313" key="12">
    <source>
        <dbReference type="EMBL" id="ADU67213.1"/>
    </source>
</evidence>
<keyword evidence="5" id="KW-0963">Cytoplasm</keyword>
<evidence type="ECO:0000256" key="2">
    <source>
        <dbReference type="ARBA" id="ARBA00005369"/>
    </source>
</evidence>
<dbReference type="Pfam" id="PF01135">
    <property type="entry name" value="PCMT"/>
    <property type="match status" value="1"/>
</dbReference>
<dbReference type="Gene3D" id="3.40.50.150">
    <property type="entry name" value="Vaccinia Virus protein VP39"/>
    <property type="match status" value="1"/>
</dbReference>
<dbReference type="InParanoid" id="E6W5S8"/>
<evidence type="ECO:0000256" key="1">
    <source>
        <dbReference type="ARBA" id="ARBA00004496"/>
    </source>
</evidence>
<dbReference type="PANTHER" id="PTHR11579">
    <property type="entry name" value="PROTEIN-L-ISOASPARTATE O-METHYLTRANSFERASE"/>
    <property type="match status" value="1"/>
</dbReference>
<proteinExistence type="inferred from homology"/>
<organism evidence="12 13">
    <name type="scientific">Desulfurispirillum indicum (strain ATCC BAA-1389 / DSM 22839 / S5)</name>
    <dbReference type="NCBI Taxonomy" id="653733"/>
    <lineage>
        <taxon>Bacteria</taxon>
        <taxon>Pseudomonadati</taxon>
        <taxon>Chrysiogenota</taxon>
        <taxon>Chrysiogenia</taxon>
        <taxon>Chrysiogenales</taxon>
        <taxon>Chrysiogenaceae</taxon>
        <taxon>Desulfurispirillum</taxon>
    </lineage>
</organism>
<dbReference type="OrthoDB" id="9810066at2"/>
<comment type="similarity">
    <text evidence="2">Belongs to the methyltransferase superfamily. L-isoaspartyl/D-aspartyl protein methyltransferase family.</text>
</comment>
<keyword evidence="6 12" id="KW-0489">Methyltransferase</keyword>
<keyword evidence="13" id="KW-1185">Reference proteome</keyword>
<evidence type="ECO:0000256" key="9">
    <source>
        <dbReference type="ARBA" id="ARBA00030757"/>
    </source>
</evidence>
<evidence type="ECO:0000313" key="13">
    <source>
        <dbReference type="Proteomes" id="UP000002572"/>
    </source>
</evidence>
<evidence type="ECO:0000256" key="3">
    <source>
        <dbReference type="ARBA" id="ARBA00011890"/>
    </source>
</evidence>
<dbReference type="STRING" id="653733.Selin_2500"/>
<evidence type="ECO:0000256" key="8">
    <source>
        <dbReference type="ARBA" id="ARBA00022691"/>
    </source>
</evidence>
<dbReference type="GO" id="GO:0032259">
    <property type="term" value="P:methylation"/>
    <property type="evidence" value="ECO:0007669"/>
    <property type="project" value="UniProtKB-KW"/>
</dbReference>
<accession>E6W5S8</accession>
<dbReference type="Proteomes" id="UP000002572">
    <property type="component" value="Chromosome"/>
</dbReference>
<gene>
    <name evidence="12" type="ordered locus">Selin_2500</name>
</gene>
<dbReference type="InterPro" id="IPR029063">
    <property type="entry name" value="SAM-dependent_MTases_sf"/>
</dbReference>
<keyword evidence="8" id="KW-0949">S-adenosyl-L-methionine</keyword>
<dbReference type="eggNOG" id="COG2518">
    <property type="taxonomic scope" value="Bacteria"/>
</dbReference>
<dbReference type="EC" id="2.1.1.77" evidence="3"/>
<dbReference type="SUPFAM" id="SSF53335">
    <property type="entry name" value="S-adenosyl-L-methionine-dependent methyltransferases"/>
    <property type="match status" value="1"/>
</dbReference>
<dbReference type="GO" id="GO:0004719">
    <property type="term" value="F:protein-L-isoaspartate (D-aspartate) O-methyltransferase activity"/>
    <property type="evidence" value="ECO:0007669"/>
    <property type="project" value="UniProtKB-EC"/>
</dbReference>
<evidence type="ECO:0000256" key="11">
    <source>
        <dbReference type="ARBA" id="ARBA00031350"/>
    </source>
</evidence>
<dbReference type="InterPro" id="IPR000682">
    <property type="entry name" value="PCMT"/>
</dbReference>
<reference evidence="12 13" key="1">
    <citation type="submission" date="2010-12" db="EMBL/GenBank/DDBJ databases">
        <title>Complete sequence of Desulfurispirillum indicum S5.</title>
        <authorList>
            <consortium name="US DOE Joint Genome Institute"/>
            <person name="Lucas S."/>
            <person name="Copeland A."/>
            <person name="Lapidus A."/>
            <person name="Cheng J.-F."/>
            <person name="Goodwin L."/>
            <person name="Pitluck S."/>
            <person name="Chertkov O."/>
            <person name="Held B."/>
            <person name="Detter J.C."/>
            <person name="Han C."/>
            <person name="Tapia R."/>
            <person name="Land M."/>
            <person name="Hauser L."/>
            <person name="Kyrpides N."/>
            <person name="Ivanova N."/>
            <person name="Mikhailova N."/>
            <person name="Haggblom M."/>
            <person name="Rauschenbach I."/>
            <person name="Bini E."/>
            <person name="Woyke T."/>
        </authorList>
    </citation>
    <scope>NUCLEOTIDE SEQUENCE [LARGE SCALE GENOMIC DNA]</scope>
    <source>
        <strain evidence="13">ATCC BAA-1389 / DSM 22839 / S5</strain>
    </source>
</reference>
<evidence type="ECO:0000256" key="10">
    <source>
        <dbReference type="ARBA" id="ARBA00031323"/>
    </source>
</evidence>
<keyword evidence="7 12" id="KW-0808">Transferase</keyword>
<evidence type="ECO:0000256" key="4">
    <source>
        <dbReference type="ARBA" id="ARBA00013346"/>
    </source>
</evidence>
<dbReference type="GO" id="GO:0005737">
    <property type="term" value="C:cytoplasm"/>
    <property type="evidence" value="ECO:0007669"/>
    <property type="project" value="UniProtKB-SubCell"/>
</dbReference>